<evidence type="ECO:0000313" key="2">
    <source>
        <dbReference type="EMBL" id="KAF9979471.1"/>
    </source>
</evidence>
<proteinExistence type="predicted"/>
<comment type="caution">
    <text evidence="2">The sequence shown here is derived from an EMBL/GenBank/DDBJ whole genome shotgun (WGS) entry which is preliminary data.</text>
</comment>
<evidence type="ECO:0000256" key="1">
    <source>
        <dbReference type="SAM" id="MobiDB-lite"/>
    </source>
</evidence>
<dbReference type="Proteomes" id="UP000749646">
    <property type="component" value="Unassembled WGS sequence"/>
</dbReference>
<feature type="non-terminal residue" evidence="2">
    <location>
        <position position="66"/>
    </location>
</feature>
<name>A0A9P6JHA5_9FUNG</name>
<protein>
    <submittedName>
        <fullName evidence="2">Uncharacterized protein</fullName>
    </submittedName>
</protein>
<feature type="compositionally biased region" description="Low complexity" evidence="1">
    <location>
        <begin position="10"/>
        <end position="21"/>
    </location>
</feature>
<dbReference type="AlphaFoldDB" id="A0A9P6JHA5"/>
<evidence type="ECO:0000313" key="3">
    <source>
        <dbReference type="Proteomes" id="UP000749646"/>
    </source>
</evidence>
<gene>
    <name evidence="2" type="ORF">BGZ65_006521</name>
</gene>
<reference evidence="2" key="1">
    <citation type="journal article" date="2020" name="Fungal Divers.">
        <title>Resolving the Mortierellaceae phylogeny through synthesis of multi-gene phylogenetics and phylogenomics.</title>
        <authorList>
            <person name="Vandepol N."/>
            <person name="Liber J."/>
            <person name="Desiro A."/>
            <person name="Na H."/>
            <person name="Kennedy M."/>
            <person name="Barry K."/>
            <person name="Grigoriev I.V."/>
            <person name="Miller A.N."/>
            <person name="O'Donnell K."/>
            <person name="Stajich J.E."/>
            <person name="Bonito G."/>
        </authorList>
    </citation>
    <scope>NUCLEOTIDE SEQUENCE</scope>
    <source>
        <strain evidence="2">MES-2147</strain>
    </source>
</reference>
<accession>A0A9P6JHA5</accession>
<dbReference type="EMBL" id="JAAAHW010004048">
    <property type="protein sequence ID" value="KAF9979471.1"/>
    <property type="molecule type" value="Genomic_DNA"/>
</dbReference>
<sequence>MNPSGPSLEAAATTVSATTSVPDAHAATPVLGSTLARRNSQRPPSLTGLKFLNELLGDHHDNEDDL</sequence>
<keyword evidence="3" id="KW-1185">Reference proteome</keyword>
<organism evidence="2 3">
    <name type="scientific">Modicella reniformis</name>
    <dbReference type="NCBI Taxonomy" id="1440133"/>
    <lineage>
        <taxon>Eukaryota</taxon>
        <taxon>Fungi</taxon>
        <taxon>Fungi incertae sedis</taxon>
        <taxon>Mucoromycota</taxon>
        <taxon>Mortierellomycotina</taxon>
        <taxon>Mortierellomycetes</taxon>
        <taxon>Mortierellales</taxon>
        <taxon>Mortierellaceae</taxon>
        <taxon>Modicella</taxon>
    </lineage>
</organism>
<feature type="region of interest" description="Disordered" evidence="1">
    <location>
        <begin position="1"/>
        <end position="22"/>
    </location>
</feature>